<evidence type="ECO:0000256" key="3">
    <source>
        <dbReference type="ARBA" id="ARBA00012374"/>
    </source>
</evidence>
<feature type="transmembrane region" description="Helical" evidence="17">
    <location>
        <begin position="207"/>
        <end position="226"/>
    </location>
</feature>
<comment type="similarity">
    <text evidence="2 17">Belongs to the UppP family.</text>
</comment>
<dbReference type="GO" id="GO:0046677">
    <property type="term" value="P:response to antibiotic"/>
    <property type="evidence" value="ECO:0007669"/>
    <property type="project" value="UniProtKB-UniRule"/>
</dbReference>
<comment type="function">
    <text evidence="17">Catalyzes the dephosphorylation of undecaprenyl diphosphate (UPP). Confers resistance to bacitracin.</text>
</comment>
<evidence type="ECO:0000256" key="9">
    <source>
        <dbReference type="ARBA" id="ARBA00022984"/>
    </source>
</evidence>
<feature type="transmembrane region" description="Helical" evidence="17">
    <location>
        <begin position="106"/>
        <end position="125"/>
    </location>
</feature>
<sequence>MSETVKIIILAIVQGLTEFLPISSSGHITIFYHLLNLEEPILSLQVYLHLGTSLAVLLFLYRELKEVLTKNSILPILKMVIIGSIPAGMVGIFFKDFLETIFHLEGLLPLFFLINSIILISSYFIQEKNIQMVNIKPIKALLIGIFQALAILPGISRSGSTISGGLLLGLKRKEALLFSLLLSIVAIWGGSLLEIMTEPPIFLKPSIIAGVIISFVTGYFSLWLIKKALDNNYFYLFGIYTLFLSVFLWIKALFI</sequence>
<dbReference type="GO" id="GO:0009252">
    <property type="term" value="P:peptidoglycan biosynthetic process"/>
    <property type="evidence" value="ECO:0007669"/>
    <property type="project" value="UniProtKB-KW"/>
</dbReference>
<dbReference type="HAMAP" id="MF_01006">
    <property type="entry name" value="Undec_diphosphatase"/>
    <property type="match status" value="1"/>
</dbReference>
<keyword evidence="6 17" id="KW-0812">Transmembrane</keyword>
<evidence type="ECO:0000256" key="5">
    <source>
        <dbReference type="ARBA" id="ARBA00022475"/>
    </source>
</evidence>
<evidence type="ECO:0000256" key="1">
    <source>
        <dbReference type="ARBA" id="ARBA00004651"/>
    </source>
</evidence>
<dbReference type="GO" id="GO:0071555">
    <property type="term" value="P:cell wall organization"/>
    <property type="evidence" value="ECO:0007669"/>
    <property type="project" value="UniProtKB-KW"/>
</dbReference>
<dbReference type="AlphaFoldDB" id="A0A9E2BGX2"/>
<evidence type="ECO:0000256" key="11">
    <source>
        <dbReference type="ARBA" id="ARBA00023136"/>
    </source>
</evidence>
<evidence type="ECO:0000256" key="14">
    <source>
        <dbReference type="ARBA" id="ARBA00032707"/>
    </source>
</evidence>
<evidence type="ECO:0000256" key="7">
    <source>
        <dbReference type="ARBA" id="ARBA00022801"/>
    </source>
</evidence>
<evidence type="ECO:0000256" key="17">
    <source>
        <dbReference type="HAMAP-Rule" id="MF_01006"/>
    </source>
</evidence>
<comment type="caution">
    <text evidence="18">The sequence shown here is derived from an EMBL/GenBank/DDBJ whole genome shotgun (WGS) entry which is preliminary data.</text>
</comment>
<keyword evidence="12 17" id="KW-0046">Antibiotic resistance</keyword>
<dbReference type="GO" id="GO:0005886">
    <property type="term" value="C:plasma membrane"/>
    <property type="evidence" value="ECO:0007669"/>
    <property type="project" value="UniProtKB-SubCell"/>
</dbReference>
<feature type="transmembrane region" description="Helical" evidence="17">
    <location>
        <begin position="175"/>
        <end position="195"/>
    </location>
</feature>
<feature type="transmembrane region" description="Helical" evidence="17">
    <location>
        <begin position="232"/>
        <end position="254"/>
    </location>
</feature>
<dbReference type="InterPro" id="IPR003824">
    <property type="entry name" value="UppP"/>
</dbReference>
<evidence type="ECO:0000256" key="13">
    <source>
        <dbReference type="ARBA" id="ARBA00023316"/>
    </source>
</evidence>
<feature type="transmembrane region" description="Helical" evidence="17">
    <location>
        <begin position="7"/>
        <end position="35"/>
    </location>
</feature>
<dbReference type="Proteomes" id="UP000811545">
    <property type="component" value="Unassembled WGS sequence"/>
</dbReference>
<keyword evidence="8 17" id="KW-0133">Cell shape</keyword>
<reference evidence="18 19" key="1">
    <citation type="journal article" date="2021" name="bioRxiv">
        <title>Unique metabolic strategies in Hadean analogues reveal hints for primordial physiology.</title>
        <authorList>
            <person name="Nobu M.K."/>
            <person name="Nakai R."/>
            <person name="Tamazawa S."/>
            <person name="Mori H."/>
            <person name="Toyoda A."/>
            <person name="Ijiri A."/>
            <person name="Suzuki S."/>
            <person name="Kurokawa K."/>
            <person name="Kamagata Y."/>
            <person name="Tamaki H."/>
        </authorList>
    </citation>
    <scope>NUCLEOTIDE SEQUENCE [LARGE SCALE GENOMIC DNA]</scope>
    <source>
        <strain evidence="18">BS525</strain>
    </source>
</reference>
<dbReference type="Pfam" id="PF02673">
    <property type="entry name" value="BacA"/>
    <property type="match status" value="1"/>
</dbReference>
<feature type="transmembrane region" description="Helical" evidence="17">
    <location>
        <begin position="73"/>
        <end position="94"/>
    </location>
</feature>
<evidence type="ECO:0000256" key="8">
    <source>
        <dbReference type="ARBA" id="ARBA00022960"/>
    </source>
</evidence>
<evidence type="ECO:0000256" key="16">
    <source>
        <dbReference type="ARBA" id="ARBA00047594"/>
    </source>
</evidence>
<evidence type="ECO:0000256" key="4">
    <source>
        <dbReference type="ARBA" id="ARBA00021581"/>
    </source>
</evidence>
<gene>
    <name evidence="17 18" type="primary">uppP</name>
    <name evidence="18" type="ORF">DDT42_00205</name>
</gene>
<organism evidence="18 19">
    <name type="scientific">Psychracetigena formicireducens</name>
    <dbReference type="NCBI Taxonomy" id="2986056"/>
    <lineage>
        <taxon>Bacteria</taxon>
        <taxon>Bacillati</taxon>
        <taxon>Candidatus Lithacetigenota</taxon>
        <taxon>Candidatus Psychracetigena</taxon>
    </lineage>
</organism>
<dbReference type="PANTHER" id="PTHR30622">
    <property type="entry name" value="UNDECAPRENYL-DIPHOSPHATASE"/>
    <property type="match status" value="1"/>
</dbReference>
<evidence type="ECO:0000256" key="15">
    <source>
        <dbReference type="ARBA" id="ARBA00032932"/>
    </source>
</evidence>
<keyword evidence="9 17" id="KW-0573">Peptidoglycan synthesis</keyword>
<keyword evidence="13 17" id="KW-0961">Cell wall biogenesis/degradation</keyword>
<comment type="miscellaneous">
    <text evidence="17">Bacitracin is thought to be involved in the inhibition of peptidoglycan synthesis by sequestering undecaprenyl diphosphate, thereby reducing the pool of lipid carrier available.</text>
</comment>
<accession>A0A9E2BGX2</accession>
<dbReference type="GO" id="GO:0008360">
    <property type="term" value="P:regulation of cell shape"/>
    <property type="evidence" value="ECO:0007669"/>
    <property type="project" value="UniProtKB-KW"/>
</dbReference>
<keyword evidence="7 17" id="KW-0378">Hydrolase</keyword>
<dbReference type="GO" id="GO:0050380">
    <property type="term" value="F:undecaprenyl-diphosphatase activity"/>
    <property type="evidence" value="ECO:0007669"/>
    <property type="project" value="UniProtKB-UniRule"/>
</dbReference>
<dbReference type="EMBL" id="QLTW01000005">
    <property type="protein sequence ID" value="MBT9144366.1"/>
    <property type="molecule type" value="Genomic_DNA"/>
</dbReference>
<keyword evidence="11 17" id="KW-0472">Membrane</keyword>
<dbReference type="EC" id="3.6.1.27" evidence="3 17"/>
<evidence type="ECO:0000256" key="2">
    <source>
        <dbReference type="ARBA" id="ARBA00010621"/>
    </source>
</evidence>
<evidence type="ECO:0000256" key="10">
    <source>
        <dbReference type="ARBA" id="ARBA00022989"/>
    </source>
</evidence>
<comment type="subcellular location">
    <subcellularLocation>
        <location evidence="1 17">Cell membrane</location>
        <topology evidence="1 17">Multi-pass membrane protein</topology>
    </subcellularLocation>
</comment>
<name>A0A9E2BGX2_PSYF1</name>
<keyword evidence="5 17" id="KW-1003">Cell membrane</keyword>
<evidence type="ECO:0000256" key="6">
    <source>
        <dbReference type="ARBA" id="ARBA00022692"/>
    </source>
</evidence>
<feature type="transmembrane region" description="Helical" evidence="17">
    <location>
        <begin position="41"/>
        <end position="61"/>
    </location>
</feature>
<evidence type="ECO:0000313" key="19">
    <source>
        <dbReference type="Proteomes" id="UP000811545"/>
    </source>
</evidence>
<proteinExistence type="inferred from homology"/>
<dbReference type="PANTHER" id="PTHR30622:SF4">
    <property type="entry name" value="UNDECAPRENYL-DIPHOSPHATASE"/>
    <property type="match status" value="1"/>
</dbReference>
<keyword evidence="10 17" id="KW-1133">Transmembrane helix</keyword>
<comment type="catalytic activity">
    <reaction evidence="16 17">
        <text>di-trans,octa-cis-undecaprenyl diphosphate + H2O = di-trans,octa-cis-undecaprenyl phosphate + phosphate + H(+)</text>
        <dbReference type="Rhea" id="RHEA:28094"/>
        <dbReference type="ChEBI" id="CHEBI:15377"/>
        <dbReference type="ChEBI" id="CHEBI:15378"/>
        <dbReference type="ChEBI" id="CHEBI:43474"/>
        <dbReference type="ChEBI" id="CHEBI:58405"/>
        <dbReference type="ChEBI" id="CHEBI:60392"/>
        <dbReference type="EC" id="3.6.1.27"/>
    </reaction>
</comment>
<evidence type="ECO:0000256" key="12">
    <source>
        <dbReference type="ARBA" id="ARBA00023251"/>
    </source>
</evidence>
<evidence type="ECO:0000313" key="18">
    <source>
        <dbReference type="EMBL" id="MBT9144366.1"/>
    </source>
</evidence>
<protein>
    <recommendedName>
        <fullName evidence="4 17">Undecaprenyl-diphosphatase</fullName>
        <ecNumber evidence="3 17">3.6.1.27</ecNumber>
    </recommendedName>
    <alternativeName>
        <fullName evidence="15 17">Bacitracin resistance protein</fullName>
    </alternativeName>
    <alternativeName>
        <fullName evidence="14 17">Undecaprenyl pyrophosphate phosphatase</fullName>
    </alternativeName>
</protein>